<comment type="caution">
    <text evidence="4">The sequence shown here is derived from an EMBL/GenBank/DDBJ whole genome shotgun (WGS) entry which is preliminary data.</text>
</comment>
<evidence type="ECO:0000313" key="4">
    <source>
        <dbReference type="EMBL" id="GEL22275.1"/>
    </source>
</evidence>
<feature type="domain" description="SMP-30/Gluconolactonase/LRE-like region" evidence="3">
    <location>
        <begin position="19"/>
        <end position="263"/>
    </location>
</feature>
<evidence type="ECO:0000256" key="2">
    <source>
        <dbReference type="ARBA" id="ARBA00022801"/>
    </source>
</evidence>
<dbReference type="InterPro" id="IPR051262">
    <property type="entry name" value="SMP-30/CGR1_Lactonase"/>
</dbReference>
<dbReference type="InterPro" id="IPR011042">
    <property type="entry name" value="6-blade_b-propeller_TolB-like"/>
</dbReference>
<evidence type="ECO:0000259" key="3">
    <source>
        <dbReference type="Pfam" id="PF08450"/>
    </source>
</evidence>
<dbReference type="PANTHER" id="PTHR47572:SF4">
    <property type="entry name" value="LACTONASE DRP35"/>
    <property type="match status" value="1"/>
</dbReference>
<dbReference type="OrthoDB" id="2633250at2"/>
<gene>
    <name evidence="4" type="ORF">PSU4_12290</name>
</gene>
<keyword evidence="5" id="KW-1185">Reference proteome</keyword>
<dbReference type="PANTHER" id="PTHR47572">
    <property type="entry name" value="LIPOPROTEIN-RELATED"/>
    <property type="match status" value="1"/>
</dbReference>
<dbReference type="Proteomes" id="UP000321685">
    <property type="component" value="Unassembled WGS sequence"/>
</dbReference>
<dbReference type="Gene3D" id="2.120.10.30">
    <property type="entry name" value="TolB, C-terminal domain"/>
    <property type="match status" value="1"/>
</dbReference>
<dbReference type="AlphaFoldDB" id="A0A511DBV1"/>
<organism evidence="4 5">
    <name type="scientific">Pseudonocardia sulfidoxydans NBRC 16205</name>
    <dbReference type="NCBI Taxonomy" id="1223511"/>
    <lineage>
        <taxon>Bacteria</taxon>
        <taxon>Bacillati</taxon>
        <taxon>Actinomycetota</taxon>
        <taxon>Actinomycetes</taxon>
        <taxon>Pseudonocardiales</taxon>
        <taxon>Pseudonocardiaceae</taxon>
        <taxon>Pseudonocardia</taxon>
    </lineage>
</organism>
<comment type="similarity">
    <text evidence="1">Belongs to the SMP-30/CGR1 family.</text>
</comment>
<reference evidence="4 5" key="1">
    <citation type="submission" date="2019-07" db="EMBL/GenBank/DDBJ databases">
        <title>Whole genome shotgun sequence of Pseudonocardia sulfidoxydans NBRC 16205.</title>
        <authorList>
            <person name="Hosoyama A."/>
            <person name="Uohara A."/>
            <person name="Ohji S."/>
            <person name="Ichikawa N."/>
        </authorList>
    </citation>
    <scope>NUCLEOTIDE SEQUENCE [LARGE SCALE GENOMIC DNA]</scope>
    <source>
        <strain evidence="4 5">NBRC 16205</strain>
    </source>
</reference>
<dbReference type="GO" id="GO:0016787">
    <property type="term" value="F:hydrolase activity"/>
    <property type="evidence" value="ECO:0007669"/>
    <property type="project" value="UniProtKB-KW"/>
</dbReference>
<keyword evidence="2" id="KW-0378">Hydrolase</keyword>
<dbReference type="SUPFAM" id="SSF63829">
    <property type="entry name" value="Calcium-dependent phosphotriesterase"/>
    <property type="match status" value="1"/>
</dbReference>
<name>A0A511DBV1_9PSEU</name>
<sequence>MPDPTLSPPAAPLIGGLRFAEAPRWHAGWLWFSDIFAHRVLRVDESGNQEIVHEFTDGEHPCGLGFLPDDRLLIVNMARPEILRLDAPGKIAVHADLAELAVGALNDMVVDAQGRAYAGSMGTHDPAAPRPVDPDGRVILVEPDGSARLVATEVDDPNGPVLLPDGTYVVASFPSAQLIGFDRGADGTFTNRRVWADLAPGSADGIAADSEGAIWTASPLQGVLRRVREGGEITDVVPISDDIARKMPLACALGGVDGRTLFVLCLLGGVEAITAGTTESVVETVRVTVPAA</sequence>
<protein>
    <submittedName>
        <fullName evidence="4">Gluconolaconase</fullName>
    </submittedName>
</protein>
<dbReference type="RefSeq" id="WP_147103264.1">
    <property type="nucleotide sequence ID" value="NZ_BJVJ01000007.1"/>
</dbReference>
<evidence type="ECO:0000256" key="1">
    <source>
        <dbReference type="ARBA" id="ARBA00008853"/>
    </source>
</evidence>
<proteinExistence type="inferred from homology"/>
<accession>A0A511DBV1</accession>
<dbReference type="InterPro" id="IPR013658">
    <property type="entry name" value="SGL"/>
</dbReference>
<dbReference type="EMBL" id="BJVJ01000007">
    <property type="protein sequence ID" value="GEL22275.1"/>
    <property type="molecule type" value="Genomic_DNA"/>
</dbReference>
<dbReference type="Pfam" id="PF08450">
    <property type="entry name" value="SGL"/>
    <property type="match status" value="1"/>
</dbReference>
<evidence type="ECO:0000313" key="5">
    <source>
        <dbReference type="Proteomes" id="UP000321685"/>
    </source>
</evidence>